<dbReference type="InterPro" id="IPR007050">
    <property type="entry name" value="HTH_bacterioopsin"/>
</dbReference>
<name>A0ABD5RHJ5_9EURY</name>
<evidence type="ECO:0000256" key="1">
    <source>
        <dbReference type="ARBA" id="ARBA00023015"/>
    </source>
</evidence>
<feature type="domain" description="HTH bat-type" evidence="3">
    <location>
        <begin position="174"/>
        <end position="226"/>
    </location>
</feature>
<dbReference type="InterPro" id="IPR031803">
    <property type="entry name" value="BAT_GAF/HTH-assoc"/>
</dbReference>
<dbReference type="Proteomes" id="UP001596099">
    <property type="component" value="Unassembled WGS sequence"/>
</dbReference>
<evidence type="ECO:0000259" key="3">
    <source>
        <dbReference type="Pfam" id="PF04967"/>
    </source>
</evidence>
<dbReference type="Pfam" id="PF15915">
    <property type="entry name" value="BAT"/>
    <property type="match status" value="1"/>
</dbReference>
<comment type="caution">
    <text evidence="5">The sequence shown here is derived from an EMBL/GenBank/DDBJ whole genome shotgun (WGS) entry which is preliminary data.</text>
</comment>
<evidence type="ECO:0000313" key="6">
    <source>
        <dbReference type="Proteomes" id="UP001596099"/>
    </source>
</evidence>
<feature type="domain" description="Bacterioopsin transcriptional activator GAF and HTH associated" evidence="4">
    <location>
        <begin position="49"/>
        <end position="164"/>
    </location>
</feature>
<dbReference type="EMBL" id="JBHSQH010000001">
    <property type="protein sequence ID" value="MFC5969921.1"/>
    <property type="molecule type" value="Genomic_DNA"/>
</dbReference>
<accession>A0ABD5RHJ5</accession>
<reference evidence="5 6" key="1">
    <citation type="journal article" date="2019" name="Int. J. Syst. Evol. Microbiol.">
        <title>The Global Catalogue of Microorganisms (GCM) 10K type strain sequencing project: providing services to taxonomists for standard genome sequencing and annotation.</title>
        <authorList>
            <consortium name="The Broad Institute Genomics Platform"/>
            <consortium name="The Broad Institute Genome Sequencing Center for Infectious Disease"/>
            <person name="Wu L."/>
            <person name="Ma J."/>
        </authorList>
    </citation>
    <scope>NUCLEOTIDE SEQUENCE [LARGE SCALE GENOMIC DNA]</scope>
    <source>
        <strain evidence="5 6">CGMCC 1.12543</strain>
    </source>
</reference>
<dbReference type="RefSeq" id="WP_247418317.1">
    <property type="nucleotide sequence ID" value="NZ_JALLGW010000001.1"/>
</dbReference>
<evidence type="ECO:0000313" key="5">
    <source>
        <dbReference type="EMBL" id="MFC5969921.1"/>
    </source>
</evidence>
<keyword evidence="6" id="KW-1185">Reference proteome</keyword>
<keyword evidence="2" id="KW-0804">Transcription</keyword>
<evidence type="ECO:0000256" key="2">
    <source>
        <dbReference type="ARBA" id="ARBA00023163"/>
    </source>
</evidence>
<dbReference type="PANTHER" id="PTHR34236:SF1">
    <property type="entry name" value="DIMETHYL SULFOXIDE REDUCTASE TRANSCRIPTIONAL ACTIVATOR"/>
    <property type="match status" value="1"/>
</dbReference>
<evidence type="ECO:0000259" key="4">
    <source>
        <dbReference type="Pfam" id="PF15915"/>
    </source>
</evidence>
<keyword evidence="1" id="KW-0805">Transcription regulation</keyword>
<proteinExistence type="predicted"/>
<dbReference type="PANTHER" id="PTHR34236">
    <property type="entry name" value="DIMETHYL SULFOXIDE REDUCTASE TRANSCRIPTIONAL ACTIVATOR"/>
    <property type="match status" value="1"/>
</dbReference>
<sequence>MVPASAEQSVGRDGDSSQQSGVVVRLTVPCEGFALAETLDAVPDAQFGAGSVAGTGGGVLPLLWARTSDHDRLGTALAEDSTTTRVSRLTERGDEWLYEIQWEKTVEIVVGLLTVDGGTILDASTDGGEWQLRVLYPSQSALQRAKSSCEQHDVSPEVESIRQLGGESSDEHGLTEVQHRSLRVACEAGYFDIPRDTDLCAIADQLGVSHQALSERLRRGTKKIVEQSLFTNRCGEQRRL</sequence>
<protein>
    <submittedName>
        <fullName evidence="5">Helix-turn-helix domain-containing protein</fullName>
    </submittedName>
</protein>
<dbReference type="AlphaFoldDB" id="A0ABD5RHJ5"/>
<organism evidence="5 6">
    <name type="scientific">Halomarina salina</name>
    <dbReference type="NCBI Taxonomy" id="1872699"/>
    <lineage>
        <taxon>Archaea</taxon>
        <taxon>Methanobacteriati</taxon>
        <taxon>Methanobacteriota</taxon>
        <taxon>Stenosarchaea group</taxon>
        <taxon>Halobacteria</taxon>
        <taxon>Halobacteriales</taxon>
        <taxon>Natronomonadaceae</taxon>
        <taxon>Halomarina</taxon>
    </lineage>
</organism>
<dbReference type="Pfam" id="PF04967">
    <property type="entry name" value="HTH_10"/>
    <property type="match status" value="1"/>
</dbReference>
<gene>
    <name evidence="5" type="ORF">ACFPYI_01120</name>
</gene>